<dbReference type="InterPro" id="IPR027640">
    <property type="entry name" value="Kinesin-like_fam"/>
</dbReference>
<feature type="compositionally biased region" description="Low complexity" evidence="1">
    <location>
        <begin position="56"/>
        <end position="69"/>
    </location>
</feature>
<dbReference type="InterPro" id="IPR057090">
    <property type="entry name" value="HTH_KIF26A_B_1st"/>
</dbReference>
<dbReference type="PANTHER" id="PTHR21608:SF7">
    <property type="entry name" value="KINESIN-LIKE PROTEIN CG14535"/>
    <property type="match status" value="1"/>
</dbReference>
<feature type="compositionally biased region" description="Low complexity" evidence="1">
    <location>
        <begin position="295"/>
        <end position="307"/>
    </location>
</feature>
<dbReference type="PANTHER" id="PTHR21608">
    <property type="entry name" value="KINESIN-LIKE PROTEIN CG14535"/>
    <property type="match status" value="1"/>
</dbReference>
<feature type="region of interest" description="Disordered" evidence="1">
    <location>
        <begin position="284"/>
        <end position="359"/>
    </location>
</feature>
<evidence type="ECO:0000259" key="2">
    <source>
        <dbReference type="Pfam" id="PF23081"/>
    </source>
</evidence>
<feature type="region of interest" description="Disordered" evidence="1">
    <location>
        <begin position="43"/>
        <end position="69"/>
    </location>
</feature>
<protein>
    <submittedName>
        <fullName evidence="4">Uncharacterized protein LOC106821394</fullName>
    </submittedName>
</protein>
<dbReference type="GeneID" id="106821394"/>
<name>A0ABM1FB28_PRICU</name>
<proteinExistence type="predicted"/>
<feature type="region of interest" description="Disordered" evidence="1">
    <location>
        <begin position="404"/>
        <end position="432"/>
    </location>
</feature>
<feature type="compositionally biased region" description="Polar residues" evidence="1">
    <location>
        <begin position="45"/>
        <end position="55"/>
    </location>
</feature>
<feature type="compositionally biased region" description="Pro residues" evidence="1">
    <location>
        <begin position="338"/>
        <end position="352"/>
    </location>
</feature>
<dbReference type="Proteomes" id="UP000695022">
    <property type="component" value="Unplaced"/>
</dbReference>
<dbReference type="Pfam" id="PF23081">
    <property type="entry name" value="HTH_KIF26A_B_1st"/>
    <property type="match status" value="1"/>
</dbReference>
<feature type="domain" description="Kinesin-like protein KIF26A/B helical" evidence="2">
    <location>
        <begin position="83"/>
        <end position="172"/>
    </location>
</feature>
<gene>
    <name evidence="4" type="primary">LOC106821394</name>
</gene>
<organism evidence="3 4">
    <name type="scientific">Priapulus caudatus</name>
    <name type="common">Priapulid worm</name>
    <dbReference type="NCBI Taxonomy" id="37621"/>
    <lineage>
        <taxon>Eukaryota</taxon>
        <taxon>Metazoa</taxon>
        <taxon>Ecdysozoa</taxon>
        <taxon>Scalidophora</taxon>
        <taxon>Priapulida</taxon>
        <taxon>Priapulimorpha</taxon>
        <taxon>Priapulimorphida</taxon>
        <taxon>Priapulidae</taxon>
        <taxon>Priapulus</taxon>
    </lineage>
</organism>
<sequence length="509" mass="52731">MSLANRGRSDDILTGGASLEVTAGIRNTPSQIRREEHAVCDTEPNWLSSSGQTTSAAEGAAPTPRPTRTAALQTAGLTQPAGGVCCEACNARLVELKKQALRLMMLYSKAYQQKIGAVTKDSGAVTSQVQDTLQVPEAHLHALVDGCCTVCSTPVEFLKGEAVAMVQSLEQPAEATKDARHLAGIVASRNMATLTKNLPVSTTSLAQPRVSSVEQGATQRVMTEQVSAKRVVLKPNPQVSSALQQQAQKYLEKNVIAWLTPQRMYREIINSSSNGLSETALHEHNMSHSRLPVPHARSSAAHATSSALPRATGATRSLFAQSGGLGASPRSVSQGHAQPPPHCSTPIPPLAGPPGGAAAAQLQGQQVSYVVRGAYAGGGVKSHAGSAAAPHSYAQTHAPAGVLHPSKAHAGFHSSPAHEAAPPAHGSLQQVAPHSGLPVSHVAAAAAAGSHGSAHLVYSHTLSGHLSRIPHSGSSGIQAPSSRAYYAVISECCNLASSPTEENQKSMRP</sequence>
<evidence type="ECO:0000313" key="3">
    <source>
        <dbReference type="Proteomes" id="UP000695022"/>
    </source>
</evidence>
<dbReference type="RefSeq" id="XP_014681649.1">
    <property type="nucleotide sequence ID" value="XM_014826163.1"/>
</dbReference>
<reference evidence="4" key="1">
    <citation type="submission" date="2025-08" db="UniProtKB">
        <authorList>
            <consortium name="RefSeq"/>
        </authorList>
    </citation>
    <scope>IDENTIFICATION</scope>
</reference>
<feature type="compositionally biased region" description="Low complexity" evidence="1">
    <location>
        <begin position="413"/>
        <end position="427"/>
    </location>
</feature>
<keyword evidence="3" id="KW-1185">Reference proteome</keyword>
<accession>A0ABM1FB28</accession>
<evidence type="ECO:0000256" key="1">
    <source>
        <dbReference type="SAM" id="MobiDB-lite"/>
    </source>
</evidence>
<evidence type="ECO:0000313" key="4">
    <source>
        <dbReference type="RefSeq" id="XP_014681649.1"/>
    </source>
</evidence>